<feature type="compositionally biased region" description="Basic residues" evidence="1">
    <location>
        <begin position="472"/>
        <end position="487"/>
    </location>
</feature>
<feature type="compositionally biased region" description="Low complexity" evidence="1">
    <location>
        <begin position="498"/>
        <end position="514"/>
    </location>
</feature>
<feature type="compositionally biased region" description="Basic residues" evidence="1">
    <location>
        <begin position="575"/>
        <end position="591"/>
    </location>
</feature>
<feature type="compositionally biased region" description="Polar residues" evidence="1">
    <location>
        <begin position="881"/>
        <end position="894"/>
    </location>
</feature>
<evidence type="ECO:0000256" key="1">
    <source>
        <dbReference type="SAM" id="MobiDB-lite"/>
    </source>
</evidence>
<evidence type="ECO:0000313" key="3">
    <source>
        <dbReference type="Proteomes" id="UP000276133"/>
    </source>
</evidence>
<feature type="compositionally biased region" description="Basic and acidic residues" evidence="1">
    <location>
        <begin position="595"/>
        <end position="621"/>
    </location>
</feature>
<protein>
    <submittedName>
        <fullName evidence="2">Uncharacterized protein</fullName>
    </submittedName>
</protein>
<feature type="region of interest" description="Disordered" evidence="1">
    <location>
        <begin position="880"/>
        <end position="910"/>
    </location>
</feature>
<sequence>MTSFLKYKNLIDESINQLDQFEEAFKQLRQSDSPDEHEEETNNLLDSISSFILELLQESRLMSDEENANKCSLLKILAIKAICLIDWNLNELEKEIPFVELCDLMDYLVFLTNLHQNCSKSKTFKLKKLTNLDLIKLEKEQIFVLQFYLRWNLRLKLSSKNHYCAKVKNNKLGLTSTKETIDYLDFFFKYLNNNDLYRPGSSCFSIRNDQSKKDVYNFDLNWNNMIKYDKNEIRNIINYDLGMYFFQQEEYEEAFYYFHSVKDYKNKLINEDNNKVNELDSYANELESYLIACKSMLNIDIDDDSCTTTIISNSSNLNEDDLNTKQVITKMVLIENCIKNNLKNVFTKIPEESFLVLVQKMNHKNVDKDLKKKFQQFMELIMEAKEKEYDIENEEEEDHQFEEDDEDYDDEENEDNFDDDDQELYPDQEHFHGHETCCPGHSIKLPKEELRPIDFFHQLENFESNQVPKSAAQRKKDKRKLKKKLKKLQKEENMDRLSTTASTTSSNTTTTTSTVNVNEIINQKGKDLKLIRKKLNKEAKEQAEKELERQLQKIVTSSKKNSQSQNQSQKNQTKPSKKKKSNKKKSNKKNTNKPSRNEYKSESTVESSKEDLEQSEQKDQNVKTLGDLDDFSEPETFGKLNDLDDFEPVKVNSRAKLDSLDDFNMDRPKFDKLNVLDDFDDIPKKSRNFQRIVVPEDIFCRVVGTKNSNLTLIEKITSATLKLDKYTVEIVADTMECVEFALELLHTLINDPQASLTYLLPGEVAQKSESKATKNESKTKKIFKVAKQNPAPQVEPVVASRVENNVPAYKPRNFAEAVAKKPTSSQQVKTFSTQVANQKAKALPQPILASNNTYRPVSVVSPFKNDNIVEKLEELKLEANSGKQMNVPPSTPMYSSQSVGSFSSSASSSSSTKLEQKQQASVFDAISQLWSLSENDLLDRLSPFVSTSSANIDKIDTTDTCSNVAVSKPIGYERNGRLQQTNSSSSSTTEKQYALVNPIASQKQPNETIRKAMTIGYPTQVQTNQWYNYNAYYQQEAAIPFLNSNYVYHNYGYSNNFGLNGGYGIQMTQQSQPNMVLQSTVGNVFPQQQYRY</sequence>
<proteinExistence type="predicted"/>
<dbReference type="SUPFAM" id="SSF54791">
    <property type="entry name" value="Eukaryotic type KH-domain (KH-domain type I)"/>
    <property type="match status" value="1"/>
</dbReference>
<dbReference type="OrthoDB" id="10542473at2759"/>
<dbReference type="GO" id="GO:0003723">
    <property type="term" value="F:RNA binding"/>
    <property type="evidence" value="ECO:0007669"/>
    <property type="project" value="InterPro"/>
</dbReference>
<accession>A0A3M7RLG5</accession>
<organism evidence="2 3">
    <name type="scientific">Brachionus plicatilis</name>
    <name type="common">Marine rotifer</name>
    <name type="synonym">Brachionus muelleri</name>
    <dbReference type="NCBI Taxonomy" id="10195"/>
    <lineage>
        <taxon>Eukaryota</taxon>
        <taxon>Metazoa</taxon>
        <taxon>Spiralia</taxon>
        <taxon>Gnathifera</taxon>
        <taxon>Rotifera</taxon>
        <taxon>Eurotatoria</taxon>
        <taxon>Monogononta</taxon>
        <taxon>Pseudotrocha</taxon>
        <taxon>Ploima</taxon>
        <taxon>Brachionidae</taxon>
        <taxon>Brachionus</taxon>
    </lineage>
</organism>
<dbReference type="AlphaFoldDB" id="A0A3M7RLG5"/>
<feature type="region of interest" description="Disordered" evidence="1">
    <location>
        <begin position="387"/>
        <end position="435"/>
    </location>
</feature>
<keyword evidence="3" id="KW-1185">Reference proteome</keyword>
<feature type="compositionally biased region" description="Low complexity" evidence="1">
    <location>
        <begin position="557"/>
        <end position="574"/>
    </location>
</feature>
<gene>
    <name evidence="2" type="ORF">BpHYR1_006739</name>
</gene>
<reference evidence="2 3" key="1">
    <citation type="journal article" date="2018" name="Sci. Rep.">
        <title>Genomic signatures of local adaptation to the degree of environmental predictability in rotifers.</title>
        <authorList>
            <person name="Franch-Gras L."/>
            <person name="Hahn C."/>
            <person name="Garcia-Roger E.M."/>
            <person name="Carmona M.J."/>
            <person name="Serra M."/>
            <person name="Gomez A."/>
        </authorList>
    </citation>
    <scope>NUCLEOTIDE SEQUENCE [LARGE SCALE GENOMIC DNA]</scope>
    <source>
        <strain evidence="2">HYR1</strain>
    </source>
</reference>
<name>A0A3M7RLG5_BRAPC</name>
<feature type="region of interest" description="Disordered" evidence="1">
    <location>
        <begin position="466"/>
        <end position="631"/>
    </location>
</feature>
<feature type="compositionally biased region" description="Basic and acidic residues" evidence="1">
    <location>
        <begin position="524"/>
        <end position="551"/>
    </location>
</feature>
<dbReference type="EMBL" id="REGN01003160">
    <property type="protein sequence ID" value="RNA24165.1"/>
    <property type="molecule type" value="Genomic_DNA"/>
</dbReference>
<feature type="compositionally biased region" description="Acidic residues" evidence="1">
    <location>
        <begin position="391"/>
        <end position="426"/>
    </location>
</feature>
<dbReference type="InterPro" id="IPR036612">
    <property type="entry name" value="KH_dom_type_1_sf"/>
</dbReference>
<feature type="compositionally biased region" description="Low complexity" evidence="1">
    <location>
        <begin position="895"/>
        <end position="910"/>
    </location>
</feature>
<dbReference type="Proteomes" id="UP000276133">
    <property type="component" value="Unassembled WGS sequence"/>
</dbReference>
<comment type="caution">
    <text evidence="2">The sequence shown here is derived from an EMBL/GenBank/DDBJ whole genome shotgun (WGS) entry which is preliminary data.</text>
</comment>
<evidence type="ECO:0000313" key="2">
    <source>
        <dbReference type="EMBL" id="RNA24165.1"/>
    </source>
</evidence>